<evidence type="ECO:0000256" key="1">
    <source>
        <dbReference type="SAM" id="MobiDB-lite"/>
    </source>
</evidence>
<dbReference type="InterPro" id="IPR029021">
    <property type="entry name" value="Prot-tyrosine_phosphatase-like"/>
</dbReference>
<gene>
    <name evidence="4" type="ORF">GSPATT00028868001</name>
</gene>
<dbReference type="Pfam" id="PF00782">
    <property type="entry name" value="DSPc"/>
    <property type="match status" value="1"/>
</dbReference>
<dbReference type="PANTHER" id="PTHR46653:SF1">
    <property type="entry name" value="SPECIFICITY PROTEIN PHOSPHATASE, PUTATIVE-RELATED"/>
    <property type="match status" value="1"/>
</dbReference>
<dbReference type="PROSITE" id="PS50056">
    <property type="entry name" value="TYR_PHOSPHATASE_2"/>
    <property type="match status" value="1"/>
</dbReference>
<dbReference type="CDD" id="cd14498">
    <property type="entry name" value="DSP"/>
    <property type="match status" value="1"/>
</dbReference>
<dbReference type="InterPro" id="IPR020422">
    <property type="entry name" value="TYR_PHOSPHATASE_DUAL_dom"/>
</dbReference>
<dbReference type="SUPFAM" id="SSF52799">
    <property type="entry name" value="(Phosphotyrosine protein) phosphatases II"/>
    <property type="match status" value="1"/>
</dbReference>
<dbReference type="Proteomes" id="UP000000600">
    <property type="component" value="Unassembled WGS sequence"/>
</dbReference>
<dbReference type="InterPro" id="IPR000387">
    <property type="entry name" value="Tyr_Pase_dom"/>
</dbReference>
<feature type="domain" description="Tyrosine-protein phosphatase" evidence="2">
    <location>
        <begin position="4"/>
        <end position="149"/>
    </location>
</feature>
<evidence type="ECO:0000259" key="2">
    <source>
        <dbReference type="PROSITE" id="PS50054"/>
    </source>
</evidence>
<dbReference type="HOGENOM" id="CLU_695350_0_0_1"/>
<protein>
    <recommendedName>
        <fullName evidence="6">Tyrosine-protein phosphatase domain-containing protein</fullName>
    </recommendedName>
</protein>
<reference evidence="4 5" key="1">
    <citation type="journal article" date="2006" name="Nature">
        <title>Global trends of whole-genome duplications revealed by the ciliate Paramecium tetraurelia.</title>
        <authorList>
            <consortium name="Genoscope"/>
            <person name="Aury J.-M."/>
            <person name="Jaillon O."/>
            <person name="Duret L."/>
            <person name="Noel B."/>
            <person name="Jubin C."/>
            <person name="Porcel B.M."/>
            <person name="Segurens B."/>
            <person name="Daubin V."/>
            <person name="Anthouard V."/>
            <person name="Aiach N."/>
            <person name="Arnaiz O."/>
            <person name="Billaut A."/>
            <person name="Beisson J."/>
            <person name="Blanc I."/>
            <person name="Bouhouche K."/>
            <person name="Camara F."/>
            <person name="Duharcourt S."/>
            <person name="Guigo R."/>
            <person name="Gogendeau D."/>
            <person name="Katinka M."/>
            <person name="Keller A.-M."/>
            <person name="Kissmehl R."/>
            <person name="Klotz C."/>
            <person name="Koll F."/>
            <person name="Le Moue A."/>
            <person name="Lepere C."/>
            <person name="Malinsky S."/>
            <person name="Nowacki M."/>
            <person name="Nowak J.K."/>
            <person name="Plattner H."/>
            <person name="Poulain J."/>
            <person name="Ruiz F."/>
            <person name="Serrano V."/>
            <person name="Zagulski M."/>
            <person name="Dessen P."/>
            <person name="Betermier M."/>
            <person name="Weissenbach J."/>
            <person name="Scarpelli C."/>
            <person name="Schachter V."/>
            <person name="Sperling L."/>
            <person name="Meyer E."/>
            <person name="Cohen J."/>
            <person name="Wincker P."/>
        </authorList>
    </citation>
    <scope>NUCLEOTIDE SEQUENCE [LARGE SCALE GENOMIC DNA]</scope>
    <source>
        <strain evidence="4 5">Stock d4-2</strain>
    </source>
</reference>
<organism evidence="4 5">
    <name type="scientific">Paramecium tetraurelia</name>
    <dbReference type="NCBI Taxonomy" id="5888"/>
    <lineage>
        <taxon>Eukaryota</taxon>
        <taxon>Sar</taxon>
        <taxon>Alveolata</taxon>
        <taxon>Ciliophora</taxon>
        <taxon>Intramacronucleata</taxon>
        <taxon>Oligohymenophorea</taxon>
        <taxon>Peniculida</taxon>
        <taxon>Parameciidae</taxon>
        <taxon>Paramecium</taxon>
    </lineage>
</organism>
<dbReference type="RefSeq" id="XP_001425231.1">
    <property type="nucleotide sequence ID" value="XM_001425194.1"/>
</dbReference>
<keyword evidence="5" id="KW-1185">Reference proteome</keyword>
<dbReference type="InParanoid" id="A0BH16"/>
<feature type="compositionally biased region" description="Basic and acidic residues" evidence="1">
    <location>
        <begin position="289"/>
        <end position="300"/>
    </location>
</feature>
<dbReference type="Gene3D" id="3.90.190.10">
    <property type="entry name" value="Protein tyrosine phosphatase superfamily"/>
    <property type="match status" value="1"/>
</dbReference>
<dbReference type="OMA" id="HAVKLNS"/>
<dbReference type="PROSITE" id="PS50054">
    <property type="entry name" value="TYR_PHOSPHATASE_DUAL"/>
    <property type="match status" value="1"/>
</dbReference>
<dbReference type="GeneID" id="5011015"/>
<evidence type="ECO:0000313" key="5">
    <source>
        <dbReference type="Proteomes" id="UP000000600"/>
    </source>
</evidence>
<sequence length="405" mass="47024">MIIGAIKVKDGLFIGDELASKDLEFVIQNKVTRIINCAAKQLPCVFENYGVIYLKFNWLENEQQILFPNETANEIYQFIEQAHNNGESVLVHSVRGQSRSCCALTAYFMRKYKWKLYKTLEFLNSRRPDLEIRANFYHQLSQLESKLCKKGLGGLSSSWQPNEEQDLPLEEDEQLLRNTFMNAKSSPADSCWLDRRIFNQYLNENRIRAISWADESIAKKSFKKMKQTNPKHAVKLNSQNNINGNIYHVTVNNYVTLKEELEKCNSILNSRENHQLIKPNNSIIKRQQNDSLKKHQEQKLKQSGKSQSLKQQKRDPTDRPRSAYVQPEFQPPINIPKPVPFPYRQFSPVVKGTFIQFYSSGNNPPKLTQLMQTNKAKGFRYPSPGQLKTDETFIQSIINSKPVWK</sequence>
<dbReference type="KEGG" id="ptm:GSPATT00028868001"/>
<feature type="domain" description="Tyrosine specific protein phosphatases" evidence="3">
    <location>
        <begin position="69"/>
        <end position="138"/>
    </location>
</feature>
<feature type="region of interest" description="Disordered" evidence="1">
    <location>
        <begin position="289"/>
        <end position="331"/>
    </location>
</feature>
<dbReference type="SMART" id="SM00195">
    <property type="entry name" value="DSPc"/>
    <property type="match status" value="1"/>
</dbReference>
<evidence type="ECO:0000259" key="3">
    <source>
        <dbReference type="PROSITE" id="PS50056"/>
    </source>
</evidence>
<feature type="compositionally biased region" description="Low complexity" evidence="1">
    <location>
        <begin position="301"/>
        <end position="310"/>
    </location>
</feature>
<evidence type="ECO:0000313" key="4">
    <source>
        <dbReference type="EMBL" id="CAK57833.1"/>
    </source>
</evidence>
<dbReference type="eggNOG" id="KOG1716">
    <property type="taxonomic scope" value="Eukaryota"/>
</dbReference>
<evidence type="ECO:0008006" key="6">
    <source>
        <dbReference type="Google" id="ProtNLM"/>
    </source>
</evidence>
<dbReference type="PANTHER" id="PTHR46653">
    <property type="entry name" value="SPECIFICITY PROTEIN PHOSPHATASE, PUTATIVE-RELATED"/>
    <property type="match status" value="1"/>
</dbReference>
<proteinExistence type="predicted"/>
<dbReference type="AlphaFoldDB" id="A0BH16"/>
<dbReference type="InterPro" id="IPR000340">
    <property type="entry name" value="Dual-sp_phosphatase_cat-dom"/>
</dbReference>
<feature type="compositionally biased region" description="Basic and acidic residues" evidence="1">
    <location>
        <begin position="312"/>
        <end position="321"/>
    </location>
</feature>
<name>A0BH16_PARTE</name>
<dbReference type="OrthoDB" id="10252009at2759"/>
<dbReference type="EMBL" id="CT867994">
    <property type="protein sequence ID" value="CAK57833.1"/>
    <property type="molecule type" value="Genomic_DNA"/>
</dbReference>
<accession>A0BH16</accession>
<dbReference type="STRING" id="5888.A0BH16"/>